<dbReference type="Gene3D" id="6.10.140.2220">
    <property type="match status" value="1"/>
</dbReference>
<dbReference type="GO" id="GO:0005634">
    <property type="term" value="C:nucleus"/>
    <property type="evidence" value="ECO:0007669"/>
    <property type="project" value="TreeGrafter"/>
</dbReference>
<dbReference type="PROSITE" id="PS01360">
    <property type="entry name" value="ZF_MYND_1"/>
    <property type="match status" value="1"/>
</dbReference>
<keyword evidence="4" id="KW-0479">Metal-binding</keyword>
<dbReference type="PROSITE" id="PS50280">
    <property type="entry name" value="SET"/>
    <property type="match status" value="1"/>
</dbReference>
<dbReference type="Proteomes" id="UP001142055">
    <property type="component" value="Chromosome 1"/>
</dbReference>
<organism evidence="8 9">
    <name type="scientific">Blomia tropicalis</name>
    <name type="common">Mite</name>
    <dbReference type="NCBI Taxonomy" id="40697"/>
    <lineage>
        <taxon>Eukaryota</taxon>
        <taxon>Metazoa</taxon>
        <taxon>Ecdysozoa</taxon>
        <taxon>Arthropoda</taxon>
        <taxon>Chelicerata</taxon>
        <taxon>Arachnida</taxon>
        <taxon>Acari</taxon>
        <taxon>Acariformes</taxon>
        <taxon>Sarcoptiformes</taxon>
        <taxon>Astigmata</taxon>
        <taxon>Glycyphagoidea</taxon>
        <taxon>Echimyopodidae</taxon>
        <taxon>Blomia</taxon>
    </lineage>
</organism>
<sequence length="1118" mass="130311">MDNQSNVNANEIVNQLYAWVEKQCSKVSDKNSCYFRSVHEQIDVLRFKYLIDLNQWYNEQFVPTMRCYQSNNSKSRSKAETYRIMAEMYTHSEMESMYEKGFELINKALRYAPFSSKNVISSCFNIRSELHQKLGEENLRSASKDIWNALHFRPKSFSSIEQQVHLLEKLNQRSDAYRLVRDSCLFEPSSFTANKMARLMEMKDVLAQYEFEPSKEVETVTKDLTVQEVKIDSRVDIVRNSDNQRLSFRANENIKPSTELIVEQPSMIILKRNGLKSYCNRCNVQCERTFFPCYGCIDIVFCSKECSELDTNHHQFECGIICLIHNHIATKAHHVYRLLTTMEPSNLVSMDKLFKGYSPESYWNQIRKDKIVKVKTEQMQNWFQIAQNDLRRQVERRQPLRSASELTVAILVLCLYRYQLNLDSFGVKNDDELSYLIAILATEMAKVTLTEFGWHDYVGNDRRSLASFQCLIASNINHSCEYNSTWDYSNGRLIIRSERSITNGESITITYGSLQSKPLYKRLNHVQCFSVMCYCNKCRRDVKKQFAFRCDNCSFEKNNSNSEHCGPVPYDPNEFTELVCMRCELRWTYAPKAQDIMGEFLSTRKMVWLLNGIDNTQMTNERANNKLNDDNGGDQLILLDDVCKQMDRLAGYIYPHQEQWLTMVSDLCLLLIEHSMYSKAVDWFQWFVDRFNIYLFNVKSDDSLKKYFLLDQWTTAYLGYLIHTNSVNVDCDSLNEFEMKYIRTSEKLFEQTFAVIDKILTRTDLDRLFLPSIKTYSMVRSLHESSIAKLKQFKDITQSRFEIPPPLAEIVPDDELEDELEFIETADDPVEERPTNLIDLSNVEKPELVVTKPSNPLVQQTQQQFGEELIEQNSFSSGDGSCLMIKVANSTINQTQNLNEYRVRVHSGQTNELLRLDLRCTSATNPFESSRFQSKYVLGDLMVIAQGRTTNDMLKIEIYEKKSIDPLAWTNFTTENGSLPTNVTLVIGGIDNHEPETNEPIFICRFHQYGTYFYGYTNRNDSICRSPLSNSYHESSYYQLLDNPQELTLNWVSVYEDEIPNNAIYEDDGQLFIGRVRLQPNAPTTHSIGEIFPFDVRYLQHLKWLEPIPDSLEILVLE</sequence>
<keyword evidence="5" id="KW-0863">Zinc-finger</keyword>
<evidence type="ECO:0000256" key="5">
    <source>
        <dbReference type="ARBA" id="ARBA00022771"/>
    </source>
</evidence>
<evidence type="ECO:0000256" key="6">
    <source>
        <dbReference type="ARBA" id="ARBA00022833"/>
    </source>
</evidence>
<name>A0A9Q0MFU2_BLOTA</name>
<dbReference type="GO" id="GO:0008170">
    <property type="term" value="F:N-methyltransferase activity"/>
    <property type="evidence" value="ECO:0007669"/>
    <property type="project" value="UniProtKB-ARBA"/>
</dbReference>
<protein>
    <recommendedName>
        <fullName evidence="7">SET domain-containing protein</fullName>
    </recommendedName>
</protein>
<dbReference type="PANTHER" id="PTHR46165:SF2">
    <property type="entry name" value="SET AND MYND DOMAIN-CONTAINING PROTEIN 4"/>
    <property type="match status" value="1"/>
</dbReference>
<gene>
    <name evidence="8" type="ORF">RDWZM_003725</name>
</gene>
<evidence type="ECO:0000256" key="2">
    <source>
        <dbReference type="ARBA" id="ARBA00022679"/>
    </source>
</evidence>
<evidence type="ECO:0000256" key="4">
    <source>
        <dbReference type="ARBA" id="ARBA00022723"/>
    </source>
</evidence>
<dbReference type="Gene3D" id="1.10.220.160">
    <property type="match status" value="1"/>
</dbReference>
<evidence type="ECO:0000256" key="3">
    <source>
        <dbReference type="ARBA" id="ARBA00022691"/>
    </source>
</evidence>
<dbReference type="Pfam" id="PF00856">
    <property type="entry name" value="SET"/>
    <property type="match status" value="1"/>
</dbReference>
<dbReference type="SUPFAM" id="SSF82199">
    <property type="entry name" value="SET domain"/>
    <property type="match status" value="1"/>
</dbReference>
<keyword evidence="3" id="KW-0949">S-adenosyl-L-methionine</keyword>
<reference evidence="8" key="1">
    <citation type="submission" date="2022-12" db="EMBL/GenBank/DDBJ databases">
        <title>Genome assemblies of Blomia tropicalis.</title>
        <authorList>
            <person name="Cui Y."/>
        </authorList>
    </citation>
    <scope>NUCLEOTIDE SEQUENCE</scope>
    <source>
        <tissue evidence="8">Adult mites</tissue>
    </source>
</reference>
<dbReference type="EMBL" id="JAPWDV010000001">
    <property type="protein sequence ID" value="KAJ6225180.1"/>
    <property type="molecule type" value="Genomic_DNA"/>
</dbReference>
<keyword evidence="6" id="KW-0862">Zinc</keyword>
<comment type="caution">
    <text evidence="8">The sequence shown here is derived from an EMBL/GenBank/DDBJ whole genome shotgun (WGS) entry which is preliminary data.</text>
</comment>
<evidence type="ECO:0000259" key="7">
    <source>
        <dbReference type="PROSITE" id="PS50280"/>
    </source>
</evidence>
<dbReference type="GO" id="GO:0005737">
    <property type="term" value="C:cytoplasm"/>
    <property type="evidence" value="ECO:0007669"/>
    <property type="project" value="TreeGrafter"/>
</dbReference>
<dbReference type="GO" id="GO:0032259">
    <property type="term" value="P:methylation"/>
    <property type="evidence" value="ECO:0007669"/>
    <property type="project" value="UniProtKB-KW"/>
</dbReference>
<evidence type="ECO:0000313" key="9">
    <source>
        <dbReference type="Proteomes" id="UP001142055"/>
    </source>
</evidence>
<keyword evidence="2" id="KW-0808">Transferase</keyword>
<dbReference type="AlphaFoldDB" id="A0A9Q0MFU2"/>
<dbReference type="InterPro" id="IPR046341">
    <property type="entry name" value="SET_dom_sf"/>
</dbReference>
<keyword evidence="9" id="KW-1185">Reference proteome</keyword>
<dbReference type="GO" id="GO:0008270">
    <property type="term" value="F:zinc ion binding"/>
    <property type="evidence" value="ECO:0007669"/>
    <property type="project" value="UniProtKB-KW"/>
</dbReference>
<dbReference type="InterPro" id="IPR006616">
    <property type="entry name" value="DM9_repeat"/>
</dbReference>
<dbReference type="InterPro" id="IPR002893">
    <property type="entry name" value="Znf_MYND"/>
</dbReference>
<evidence type="ECO:0000313" key="8">
    <source>
        <dbReference type="EMBL" id="KAJ6225180.1"/>
    </source>
</evidence>
<dbReference type="GO" id="GO:0008276">
    <property type="term" value="F:protein methyltransferase activity"/>
    <property type="evidence" value="ECO:0007669"/>
    <property type="project" value="UniProtKB-ARBA"/>
</dbReference>
<dbReference type="GO" id="GO:0008757">
    <property type="term" value="F:S-adenosylmethionine-dependent methyltransferase activity"/>
    <property type="evidence" value="ECO:0007669"/>
    <property type="project" value="UniProtKB-ARBA"/>
</dbReference>
<dbReference type="Gene3D" id="2.170.270.10">
    <property type="entry name" value="SET domain"/>
    <property type="match status" value="1"/>
</dbReference>
<accession>A0A9Q0MFU2</accession>
<dbReference type="SUPFAM" id="SSF144232">
    <property type="entry name" value="HIT/MYND zinc finger-like"/>
    <property type="match status" value="1"/>
</dbReference>
<dbReference type="InterPro" id="IPR001214">
    <property type="entry name" value="SET_dom"/>
</dbReference>
<dbReference type="Pfam" id="PF11901">
    <property type="entry name" value="DM9"/>
    <property type="match status" value="1"/>
</dbReference>
<proteinExistence type="predicted"/>
<keyword evidence="1" id="KW-0489">Methyltransferase</keyword>
<dbReference type="PANTHER" id="PTHR46165">
    <property type="entry name" value="SET AND MYND DOMAIN-CONTAINING PROTEIN 4"/>
    <property type="match status" value="1"/>
</dbReference>
<feature type="domain" description="SET" evidence="7">
    <location>
        <begin position="233"/>
        <end position="512"/>
    </location>
</feature>
<evidence type="ECO:0000256" key="1">
    <source>
        <dbReference type="ARBA" id="ARBA00022603"/>
    </source>
</evidence>
<dbReference type="InterPro" id="IPR052097">
    <property type="entry name" value="SET-MYND_domain_protein"/>
</dbReference>
<dbReference type="GO" id="GO:0042826">
    <property type="term" value="F:histone deacetylase binding"/>
    <property type="evidence" value="ECO:0007669"/>
    <property type="project" value="TreeGrafter"/>
</dbReference>